<feature type="region of interest" description="Disordered" evidence="1">
    <location>
        <begin position="1"/>
        <end position="21"/>
    </location>
</feature>
<keyword evidence="3" id="KW-1185">Reference proteome</keyword>
<comment type="caution">
    <text evidence="2">The sequence shown here is derived from an EMBL/GenBank/DDBJ whole genome shotgun (WGS) entry which is preliminary data.</text>
</comment>
<organism evidence="2 3">
    <name type="scientific">Cinchona calisaya</name>
    <dbReference type="NCBI Taxonomy" id="153742"/>
    <lineage>
        <taxon>Eukaryota</taxon>
        <taxon>Viridiplantae</taxon>
        <taxon>Streptophyta</taxon>
        <taxon>Embryophyta</taxon>
        <taxon>Tracheophyta</taxon>
        <taxon>Spermatophyta</taxon>
        <taxon>Magnoliopsida</taxon>
        <taxon>eudicotyledons</taxon>
        <taxon>Gunneridae</taxon>
        <taxon>Pentapetalae</taxon>
        <taxon>asterids</taxon>
        <taxon>lamiids</taxon>
        <taxon>Gentianales</taxon>
        <taxon>Rubiaceae</taxon>
        <taxon>Cinchonoideae</taxon>
        <taxon>Cinchoneae</taxon>
        <taxon>Cinchona</taxon>
    </lineage>
</organism>
<accession>A0ABD2ZMH1</accession>
<evidence type="ECO:0000256" key="1">
    <source>
        <dbReference type="SAM" id="MobiDB-lite"/>
    </source>
</evidence>
<protein>
    <submittedName>
        <fullName evidence="2">Uncharacterized protein</fullName>
    </submittedName>
</protein>
<dbReference type="EMBL" id="JBJUIK010000008">
    <property type="protein sequence ID" value="KAL3520339.1"/>
    <property type="molecule type" value="Genomic_DNA"/>
</dbReference>
<evidence type="ECO:0000313" key="3">
    <source>
        <dbReference type="Proteomes" id="UP001630127"/>
    </source>
</evidence>
<reference evidence="2 3" key="1">
    <citation type="submission" date="2024-11" db="EMBL/GenBank/DDBJ databases">
        <title>A near-complete genome assembly of Cinchona calisaya.</title>
        <authorList>
            <person name="Lian D.C."/>
            <person name="Zhao X.W."/>
            <person name="Wei L."/>
        </authorList>
    </citation>
    <scope>NUCLEOTIDE SEQUENCE [LARGE SCALE GENOMIC DNA]</scope>
    <source>
        <tissue evidence="2">Nenye</tissue>
    </source>
</reference>
<evidence type="ECO:0000313" key="2">
    <source>
        <dbReference type="EMBL" id="KAL3520339.1"/>
    </source>
</evidence>
<proteinExistence type="predicted"/>
<dbReference type="Proteomes" id="UP001630127">
    <property type="component" value="Unassembled WGS sequence"/>
</dbReference>
<name>A0ABD2ZMH1_9GENT</name>
<gene>
    <name evidence="2" type="ORF">ACH5RR_018488</name>
</gene>
<sequence length="130" mass="14171">MVKPYSLHPEATKGPTIEKPNVTETLYAEEAANANGAKLAANASLNGNMAAVEQPEEEVPDSNEEYTRQRYSFTCTRARSNGQVWKRLDQVLVTQEFLPSPSSNSSSAAFESCFLKSCTSTAEMELNSAT</sequence>
<dbReference type="AlphaFoldDB" id="A0ABD2ZMH1"/>